<reference evidence="2" key="1">
    <citation type="submission" date="2023-07" db="EMBL/GenBank/DDBJ databases">
        <title>30 novel species of actinomycetes from the DSMZ collection.</title>
        <authorList>
            <person name="Nouioui I."/>
        </authorList>
    </citation>
    <scope>NUCLEOTIDE SEQUENCE [LARGE SCALE GENOMIC DNA]</scope>
    <source>
        <strain evidence="2">DSM 41886</strain>
    </source>
</reference>
<dbReference type="Proteomes" id="UP001183615">
    <property type="component" value="Unassembled WGS sequence"/>
</dbReference>
<comment type="caution">
    <text evidence="1">The sequence shown here is derived from an EMBL/GenBank/DDBJ whole genome shotgun (WGS) entry which is preliminary data.</text>
</comment>
<name>A0ABU2RYY8_9ACTN</name>
<sequence length="73" mass="7982">MTGRPLTRPGQIMTAVEVTAETIARGDRLTIGGQDFTVRDLTTMRGGAKRLEFASGESFVMTRATVLWAARPR</sequence>
<protein>
    <submittedName>
        <fullName evidence="1">Uncharacterized protein</fullName>
    </submittedName>
</protein>
<keyword evidence="2" id="KW-1185">Reference proteome</keyword>
<gene>
    <name evidence="1" type="ORF">RM779_04435</name>
</gene>
<organism evidence="1 2">
    <name type="scientific">Streptomyces johnsoniae</name>
    <dbReference type="NCBI Taxonomy" id="3075532"/>
    <lineage>
        <taxon>Bacteria</taxon>
        <taxon>Bacillati</taxon>
        <taxon>Actinomycetota</taxon>
        <taxon>Actinomycetes</taxon>
        <taxon>Kitasatosporales</taxon>
        <taxon>Streptomycetaceae</taxon>
        <taxon>Streptomyces</taxon>
    </lineage>
</organism>
<dbReference type="EMBL" id="JAVREV010000002">
    <property type="protein sequence ID" value="MDT0441847.1"/>
    <property type="molecule type" value="Genomic_DNA"/>
</dbReference>
<evidence type="ECO:0000313" key="1">
    <source>
        <dbReference type="EMBL" id="MDT0441847.1"/>
    </source>
</evidence>
<evidence type="ECO:0000313" key="2">
    <source>
        <dbReference type="Proteomes" id="UP001183615"/>
    </source>
</evidence>
<accession>A0ABU2RYY8</accession>
<dbReference type="RefSeq" id="WP_311615989.1">
    <property type="nucleotide sequence ID" value="NZ_JAVREV010000002.1"/>
</dbReference>
<proteinExistence type="predicted"/>